<sequence>MVVVSVNDYYNTVSAALAAIVAWNFFVSAYVQPSSALSQLSTKRYIASLVATRLGLRDAVIDWSAIYVILYAIIGGTTYFDADPDSLFVLRGLNAMISALIVGIASLKILQWLGLYRTSKFQIIQDSSNIAPTAVHNLLSGNSSPDTAAGDDDEEQDEPNKSTLSTYRYQVRLAVGKHFAKSTILLLPFYVALRVEYFVASIVIGLVGGHLFLYSVYKCRQTFDNSGKIALGASAFLSLGGGALFGWGLILWGESWQWNTPKGVIFIASFFSFQAIMIIFHGITYWEHSQYGKAAAEDDGGAGPNTSAQEEAVKDAEDDRGELLIIDELDESQGYFYDTQYFDTGALEIVGVKDGTSEDDVEDINNVTPVEMFNSAVAIEESSRSDIWYHHLWRLLPFQSVWDLSMMVCKSNYAGCCSKDKDAKVKKNSLCVKVWTALVKIIAFIINCLAFYVTIVACGATLQIQVTKSKMPFAYETLYKHMNDGPVCAFNEKCGDIRTFDNAASAALSNYTIAACGPCGHCSSWNDLHLQYSTRHSLAAQSQACGVKTMFSGVDALRSCLHEEIGFTETCAGCWATDIYCSKAHCIFIYLQSRMTNQLGNFAVGENKITAASCEESNCEAGNPGTFVECSGANRRRMDIRDVIKRPADELCKIVGILQGSNGPDWGKFFDPTCPRDVSPP</sequence>
<gene>
    <name evidence="2" type="ORF">QTG54_002581</name>
</gene>
<feature type="transmembrane region" description="Helical" evidence="1">
    <location>
        <begin position="197"/>
        <end position="217"/>
    </location>
</feature>
<keyword evidence="3" id="KW-1185">Reference proteome</keyword>
<keyword evidence="1" id="KW-0812">Transmembrane</keyword>
<dbReference type="AlphaFoldDB" id="A0AAD9DHD6"/>
<feature type="transmembrane region" description="Helical" evidence="1">
    <location>
        <begin position="229"/>
        <end position="252"/>
    </location>
</feature>
<dbReference type="Proteomes" id="UP001224775">
    <property type="component" value="Unassembled WGS sequence"/>
</dbReference>
<name>A0AAD9DHD6_9STRA</name>
<accession>A0AAD9DHD6</accession>
<feature type="transmembrane region" description="Helical" evidence="1">
    <location>
        <begin position="264"/>
        <end position="286"/>
    </location>
</feature>
<dbReference type="EMBL" id="JATAAI010000003">
    <property type="protein sequence ID" value="KAK1747237.1"/>
    <property type="molecule type" value="Genomic_DNA"/>
</dbReference>
<feature type="transmembrane region" description="Helical" evidence="1">
    <location>
        <begin position="92"/>
        <end position="110"/>
    </location>
</feature>
<proteinExistence type="predicted"/>
<reference evidence="2" key="1">
    <citation type="submission" date="2023-06" db="EMBL/GenBank/DDBJ databases">
        <title>Survivors Of The Sea: Transcriptome response of Skeletonema marinoi to long-term dormancy.</title>
        <authorList>
            <person name="Pinder M.I.M."/>
            <person name="Kourtchenko O."/>
            <person name="Robertson E.K."/>
            <person name="Larsson T."/>
            <person name="Maumus F."/>
            <person name="Osuna-Cruz C.M."/>
            <person name="Vancaester E."/>
            <person name="Stenow R."/>
            <person name="Vandepoele K."/>
            <person name="Ploug H."/>
            <person name="Bruchert V."/>
            <person name="Godhe A."/>
            <person name="Topel M."/>
        </authorList>
    </citation>
    <scope>NUCLEOTIDE SEQUENCE</scope>
    <source>
        <strain evidence="2">R05AC</strain>
    </source>
</reference>
<dbReference type="PANTHER" id="PTHR40535">
    <property type="entry name" value="CHROMOSOME UNDETERMINED SCAFFOLD_9, WHOLE GENOME SHOTGUN SEQUENCE"/>
    <property type="match status" value="1"/>
</dbReference>
<keyword evidence="1" id="KW-0472">Membrane</keyword>
<feature type="transmembrane region" description="Helical" evidence="1">
    <location>
        <begin position="434"/>
        <end position="462"/>
    </location>
</feature>
<keyword evidence="1" id="KW-1133">Transmembrane helix</keyword>
<feature type="transmembrane region" description="Helical" evidence="1">
    <location>
        <begin position="12"/>
        <end position="31"/>
    </location>
</feature>
<feature type="transmembrane region" description="Helical" evidence="1">
    <location>
        <begin position="60"/>
        <end position="80"/>
    </location>
</feature>
<evidence type="ECO:0000256" key="1">
    <source>
        <dbReference type="SAM" id="Phobius"/>
    </source>
</evidence>
<dbReference type="PANTHER" id="PTHR40535:SF1">
    <property type="entry name" value="CHROMOSOME UNDETERMINED SCAFFOLD_9, WHOLE GENOME SHOTGUN SEQUENCE"/>
    <property type="match status" value="1"/>
</dbReference>
<comment type="caution">
    <text evidence="2">The sequence shown here is derived from an EMBL/GenBank/DDBJ whole genome shotgun (WGS) entry which is preliminary data.</text>
</comment>
<organism evidence="2 3">
    <name type="scientific">Skeletonema marinoi</name>
    <dbReference type="NCBI Taxonomy" id="267567"/>
    <lineage>
        <taxon>Eukaryota</taxon>
        <taxon>Sar</taxon>
        <taxon>Stramenopiles</taxon>
        <taxon>Ochrophyta</taxon>
        <taxon>Bacillariophyta</taxon>
        <taxon>Coscinodiscophyceae</taxon>
        <taxon>Thalassiosirophycidae</taxon>
        <taxon>Thalassiosirales</taxon>
        <taxon>Skeletonemataceae</taxon>
        <taxon>Skeletonema</taxon>
        <taxon>Skeletonema marinoi-dohrnii complex</taxon>
    </lineage>
</organism>
<feature type="transmembrane region" description="Helical" evidence="1">
    <location>
        <begin position="171"/>
        <end position="191"/>
    </location>
</feature>
<evidence type="ECO:0000313" key="3">
    <source>
        <dbReference type="Proteomes" id="UP001224775"/>
    </source>
</evidence>
<evidence type="ECO:0000313" key="2">
    <source>
        <dbReference type="EMBL" id="KAK1747237.1"/>
    </source>
</evidence>
<protein>
    <submittedName>
        <fullName evidence="2">Uncharacterized protein</fullName>
    </submittedName>
</protein>